<dbReference type="SUPFAM" id="SSF55811">
    <property type="entry name" value="Nudix"/>
    <property type="match status" value="1"/>
</dbReference>
<dbReference type="Gene3D" id="3.90.79.10">
    <property type="entry name" value="Nucleoside Triphosphate Pyrophosphohydrolase"/>
    <property type="match status" value="1"/>
</dbReference>
<proteinExistence type="predicted"/>
<keyword evidence="5" id="KW-1185">Reference proteome</keyword>
<feature type="region of interest" description="Disordered" evidence="2">
    <location>
        <begin position="202"/>
        <end position="227"/>
    </location>
</feature>
<gene>
    <name evidence="4" type="ORF">GCM10009784_24010</name>
</gene>
<evidence type="ECO:0000256" key="1">
    <source>
        <dbReference type="ARBA" id="ARBA00022801"/>
    </source>
</evidence>
<dbReference type="PROSITE" id="PS51462">
    <property type="entry name" value="NUDIX"/>
    <property type="match status" value="1"/>
</dbReference>
<comment type="caution">
    <text evidence="4">The sequence shown here is derived from an EMBL/GenBank/DDBJ whole genome shotgun (WGS) entry which is preliminary data.</text>
</comment>
<dbReference type="InterPro" id="IPR015797">
    <property type="entry name" value="NUDIX_hydrolase-like_dom_sf"/>
</dbReference>
<dbReference type="PANTHER" id="PTHR11839">
    <property type="entry name" value="UDP/ADP-SUGAR PYROPHOSPHATASE"/>
    <property type="match status" value="1"/>
</dbReference>
<evidence type="ECO:0000259" key="3">
    <source>
        <dbReference type="PROSITE" id="PS51462"/>
    </source>
</evidence>
<dbReference type="CDD" id="cd24158">
    <property type="entry name" value="NUDIX_ADPRase_Rv1700"/>
    <property type="match status" value="1"/>
</dbReference>
<dbReference type="InterPro" id="IPR000086">
    <property type="entry name" value="NUDIX_hydrolase_dom"/>
</dbReference>
<dbReference type="GO" id="GO:0016787">
    <property type="term" value="F:hydrolase activity"/>
    <property type="evidence" value="ECO:0007669"/>
    <property type="project" value="UniProtKB-KW"/>
</dbReference>
<dbReference type="RefSeq" id="WP_346028405.1">
    <property type="nucleotide sequence ID" value="NZ_BAAAON010000002.1"/>
</dbReference>
<sequence length="227" mass="24903">MGVEPQAAAIADRQSPRRLLNSTTAFSGKIWDVVSETFRLDEDGEPITREYIQHPGAVAILAMDDSERVLLLRQYRHPVRMDLWEIPAGLLDVDGEDFAVAAARELAEEADVTASTWHVLSDLFLSPGSSSEALRIYLAQGIEEVPQDKRHTRTHEEAEIELAWVPLPDAVQAVLEGRIHSPSAAAAVLAAAAAKTSGYRSLRPADAPWPEHHSQHGTWPQGPVLQD</sequence>
<dbReference type="Proteomes" id="UP001500974">
    <property type="component" value="Unassembled WGS sequence"/>
</dbReference>
<protein>
    <submittedName>
        <fullName evidence="4">NUDIX hydrolase</fullName>
    </submittedName>
</protein>
<dbReference type="PANTHER" id="PTHR11839:SF31">
    <property type="entry name" value="ADP-RIBOSE PYROPHOSPHATASE"/>
    <property type="match status" value="1"/>
</dbReference>
<keyword evidence="1 4" id="KW-0378">Hydrolase</keyword>
<dbReference type="Pfam" id="PF00293">
    <property type="entry name" value="NUDIX"/>
    <property type="match status" value="1"/>
</dbReference>
<reference evidence="4 5" key="1">
    <citation type="journal article" date="2019" name="Int. J. Syst. Evol. Microbiol.">
        <title>The Global Catalogue of Microorganisms (GCM) 10K type strain sequencing project: providing services to taxonomists for standard genome sequencing and annotation.</title>
        <authorList>
            <consortium name="The Broad Institute Genomics Platform"/>
            <consortium name="The Broad Institute Genome Sequencing Center for Infectious Disease"/>
            <person name="Wu L."/>
            <person name="Ma J."/>
        </authorList>
    </citation>
    <scope>NUCLEOTIDE SEQUENCE [LARGE SCALE GENOMIC DNA]</scope>
    <source>
        <strain evidence="4 5">JCM 14917</strain>
    </source>
</reference>
<organism evidence="4 5">
    <name type="scientific">Arthrobacter parietis</name>
    <dbReference type="NCBI Taxonomy" id="271434"/>
    <lineage>
        <taxon>Bacteria</taxon>
        <taxon>Bacillati</taxon>
        <taxon>Actinomycetota</taxon>
        <taxon>Actinomycetes</taxon>
        <taxon>Micrococcales</taxon>
        <taxon>Micrococcaceae</taxon>
        <taxon>Arthrobacter</taxon>
    </lineage>
</organism>
<evidence type="ECO:0000313" key="5">
    <source>
        <dbReference type="Proteomes" id="UP001500974"/>
    </source>
</evidence>
<name>A0ABN3AZL6_9MICC</name>
<dbReference type="EMBL" id="BAAAON010000002">
    <property type="protein sequence ID" value="GAA2176653.1"/>
    <property type="molecule type" value="Genomic_DNA"/>
</dbReference>
<evidence type="ECO:0000256" key="2">
    <source>
        <dbReference type="SAM" id="MobiDB-lite"/>
    </source>
</evidence>
<accession>A0ABN3AZL6</accession>
<evidence type="ECO:0000313" key="4">
    <source>
        <dbReference type="EMBL" id="GAA2176653.1"/>
    </source>
</evidence>
<feature type="domain" description="Nudix hydrolase" evidence="3">
    <location>
        <begin position="52"/>
        <end position="192"/>
    </location>
</feature>